<evidence type="ECO:0000256" key="5">
    <source>
        <dbReference type="ARBA" id="ARBA00044949"/>
    </source>
</evidence>
<feature type="region of interest" description="Disordered" evidence="10">
    <location>
        <begin position="1"/>
        <end position="33"/>
    </location>
</feature>
<gene>
    <name evidence="13" type="ORF">NPX13_g4387</name>
</gene>
<dbReference type="PRINTS" id="PR01911">
    <property type="entry name" value="PFDSPHPHTASE"/>
</dbReference>
<feature type="domain" description="Tyrosine-protein phosphatase" evidence="12">
    <location>
        <begin position="77"/>
        <end position="221"/>
    </location>
</feature>
<proteinExistence type="inferred from homology"/>
<evidence type="ECO:0000256" key="9">
    <source>
        <dbReference type="ARBA" id="ARBA00048424"/>
    </source>
</evidence>
<comment type="caution">
    <text evidence="13">The sequence shown here is derived from an EMBL/GenBank/DDBJ whole genome shotgun (WGS) entry which is preliminary data.</text>
</comment>
<organism evidence="13 14">
    <name type="scientific">Xylaria arbuscula</name>
    <dbReference type="NCBI Taxonomy" id="114810"/>
    <lineage>
        <taxon>Eukaryota</taxon>
        <taxon>Fungi</taxon>
        <taxon>Dikarya</taxon>
        <taxon>Ascomycota</taxon>
        <taxon>Pezizomycotina</taxon>
        <taxon>Sordariomycetes</taxon>
        <taxon>Xylariomycetidae</taxon>
        <taxon>Xylariales</taxon>
        <taxon>Xylariaceae</taxon>
        <taxon>Xylaria</taxon>
    </lineage>
</organism>
<feature type="transmembrane region" description="Helical" evidence="11">
    <location>
        <begin position="238"/>
        <end position="256"/>
    </location>
</feature>
<dbReference type="GO" id="GO:0052840">
    <property type="term" value="F:inositol diphosphate tetrakisphosphate diphosphatase activity"/>
    <property type="evidence" value="ECO:0007669"/>
    <property type="project" value="TreeGrafter"/>
</dbReference>
<comment type="catalytic activity">
    <reaction evidence="7">
        <text>3,5-bis(diphospho)-1D-myo-inositol 1,2,4,6-tetrakisphosphate + H2O = 3-diphospho-1D-myo-inositol 1,2,4,5,6-pentakisphosphate + phosphate + 2 H(+)</text>
        <dbReference type="Rhea" id="RHEA:56312"/>
        <dbReference type="ChEBI" id="CHEBI:15377"/>
        <dbReference type="ChEBI" id="CHEBI:15378"/>
        <dbReference type="ChEBI" id="CHEBI:43474"/>
        <dbReference type="ChEBI" id="CHEBI:140372"/>
        <dbReference type="ChEBI" id="CHEBI:140374"/>
        <dbReference type="EC" id="3.6.1.52"/>
    </reaction>
    <physiologicalReaction direction="left-to-right" evidence="7">
        <dbReference type="Rhea" id="RHEA:56313"/>
    </physiologicalReaction>
</comment>
<dbReference type="PROSITE" id="PS50054">
    <property type="entry name" value="TYR_PHOSPHATASE_DUAL"/>
    <property type="match status" value="1"/>
</dbReference>
<evidence type="ECO:0000259" key="12">
    <source>
        <dbReference type="PROSITE" id="PS50054"/>
    </source>
</evidence>
<evidence type="ECO:0000256" key="4">
    <source>
        <dbReference type="ARBA" id="ARBA00022801"/>
    </source>
</evidence>
<dbReference type="Proteomes" id="UP001148614">
    <property type="component" value="Unassembled WGS sequence"/>
</dbReference>
<dbReference type="Pfam" id="PF03162">
    <property type="entry name" value="Y_phosphatase2"/>
    <property type="match status" value="1"/>
</dbReference>
<dbReference type="EMBL" id="JANPWZ010000616">
    <property type="protein sequence ID" value="KAJ3574369.1"/>
    <property type="molecule type" value="Genomic_DNA"/>
</dbReference>
<dbReference type="InterPro" id="IPR020422">
    <property type="entry name" value="TYR_PHOSPHATASE_DUAL_dom"/>
</dbReference>
<accession>A0A9W8NFM0</accession>
<dbReference type="SUPFAM" id="SSF52799">
    <property type="entry name" value="(Phosphotyrosine protein) phosphatases II"/>
    <property type="match status" value="1"/>
</dbReference>
<sequence length="268" mass="30321">MAGCHLFHEQPREAHIPHQGKPDPSAAGLRNQKASQLIDTDPGRHVLSMHAAQQSQTRRENSGSFDSISMPHQPPINFSRVSEGLYRSGYPQTPDYPFIQTLNLKTIVTLVNKELPDGYQSFIRDNGITHKIFNMTGTKKEDIPIELMRSIISTVSDINNYPLLIHCNHGRHRTGCVIGVLRKSSKWNIKHIIEEYTTFAEPKVREVDLKYLTDFELTNLLCPSKPQALVAPTNTSRFLGFIIVTVLALFAFYPLGKFRVQESRPKTS</sequence>
<feature type="compositionally biased region" description="Basic and acidic residues" evidence="10">
    <location>
        <begin position="1"/>
        <end position="16"/>
    </location>
</feature>
<feature type="compositionally biased region" description="Polar residues" evidence="10">
    <location>
        <begin position="51"/>
        <end position="67"/>
    </location>
</feature>
<evidence type="ECO:0000256" key="11">
    <source>
        <dbReference type="SAM" id="Phobius"/>
    </source>
</evidence>
<evidence type="ECO:0000256" key="1">
    <source>
        <dbReference type="ARBA" id="ARBA00004496"/>
    </source>
</evidence>
<evidence type="ECO:0000256" key="8">
    <source>
        <dbReference type="ARBA" id="ARBA00047927"/>
    </source>
</evidence>
<dbReference type="InterPro" id="IPR029021">
    <property type="entry name" value="Prot-tyrosine_phosphatase-like"/>
</dbReference>
<dbReference type="PROSITE" id="PS00383">
    <property type="entry name" value="TYR_PHOSPHATASE_1"/>
    <property type="match status" value="1"/>
</dbReference>
<comment type="catalytic activity">
    <reaction evidence="9">
        <text>6-diphospho-1D-myo-inositol pentakisphosphate + H2O = 1D-myo-inositol hexakisphosphate + phosphate + H(+)</text>
        <dbReference type="Rhea" id="RHEA:79703"/>
        <dbReference type="ChEBI" id="CHEBI:15377"/>
        <dbReference type="ChEBI" id="CHEBI:15378"/>
        <dbReference type="ChEBI" id="CHEBI:43474"/>
        <dbReference type="ChEBI" id="CHEBI:58130"/>
        <dbReference type="ChEBI" id="CHEBI:230534"/>
        <dbReference type="EC" id="3.6.1.52"/>
    </reaction>
    <physiologicalReaction direction="left-to-right" evidence="9">
        <dbReference type="Rhea" id="RHEA:79704"/>
    </physiologicalReaction>
</comment>
<feature type="region of interest" description="Disordered" evidence="10">
    <location>
        <begin position="50"/>
        <end position="73"/>
    </location>
</feature>
<dbReference type="InterPro" id="IPR004861">
    <property type="entry name" value="Siw14-like"/>
</dbReference>
<protein>
    <recommendedName>
        <fullName evidence="2">diphosphoinositol-polyphosphate diphosphatase</fullName>
        <ecNumber evidence="2">3.6.1.52</ecNumber>
    </recommendedName>
</protein>
<comment type="subcellular location">
    <subcellularLocation>
        <location evidence="1">Cytoplasm</location>
    </subcellularLocation>
</comment>
<dbReference type="InterPro" id="IPR020428">
    <property type="entry name" value="PFA-DSPs"/>
</dbReference>
<keyword evidence="11" id="KW-0812">Transmembrane</keyword>
<dbReference type="PANTHER" id="PTHR31126:SF48">
    <property type="entry name" value="INOSITOL PHOSPHATASE SIW14"/>
    <property type="match status" value="1"/>
</dbReference>
<evidence type="ECO:0000256" key="3">
    <source>
        <dbReference type="ARBA" id="ARBA00022490"/>
    </source>
</evidence>
<dbReference type="GO" id="GO:0016791">
    <property type="term" value="F:phosphatase activity"/>
    <property type="evidence" value="ECO:0007669"/>
    <property type="project" value="InterPro"/>
</dbReference>
<dbReference type="Gene3D" id="3.90.190.10">
    <property type="entry name" value="Protein tyrosine phosphatase superfamily"/>
    <property type="match status" value="1"/>
</dbReference>
<keyword evidence="3" id="KW-0963">Cytoplasm</keyword>
<comment type="catalytic activity">
    <reaction evidence="8">
        <text>1,5-bis(diphospho)-1D-myo-inositol 2,3,4,6-tetrakisphosphate + H2O = 1-diphospho-1D-myo-inositol 2,3,4,5,6-pentakisphosphate + phosphate + 2 H(+)</text>
        <dbReference type="Rhea" id="RHEA:79699"/>
        <dbReference type="ChEBI" id="CHEBI:15377"/>
        <dbReference type="ChEBI" id="CHEBI:15378"/>
        <dbReference type="ChEBI" id="CHEBI:43474"/>
        <dbReference type="ChEBI" id="CHEBI:74946"/>
        <dbReference type="ChEBI" id="CHEBI:77983"/>
        <dbReference type="EC" id="3.6.1.52"/>
    </reaction>
    <physiologicalReaction direction="left-to-right" evidence="8">
        <dbReference type="Rhea" id="RHEA:79700"/>
    </physiologicalReaction>
</comment>
<evidence type="ECO:0000256" key="10">
    <source>
        <dbReference type="SAM" id="MobiDB-lite"/>
    </source>
</evidence>
<evidence type="ECO:0000256" key="6">
    <source>
        <dbReference type="ARBA" id="ARBA00047342"/>
    </source>
</evidence>
<dbReference type="OrthoDB" id="6375174at2759"/>
<dbReference type="PANTHER" id="PTHR31126">
    <property type="entry name" value="TYROSINE-PROTEIN PHOSPHATASE"/>
    <property type="match status" value="1"/>
</dbReference>
<dbReference type="GO" id="GO:0005737">
    <property type="term" value="C:cytoplasm"/>
    <property type="evidence" value="ECO:0007669"/>
    <property type="project" value="UniProtKB-SubCell"/>
</dbReference>
<reference evidence="13" key="1">
    <citation type="submission" date="2022-07" db="EMBL/GenBank/DDBJ databases">
        <title>Genome Sequence of Xylaria arbuscula.</title>
        <authorList>
            <person name="Buettner E."/>
        </authorList>
    </citation>
    <scope>NUCLEOTIDE SEQUENCE</scope>
    <source>
        <strain evidence="13">VT107</strain>
    </source>
</reference>
<comment type="catalytic activity">
    <reaction evidence="6">
        <text>5-diphospho-1D-myo-inositol 1,2,3,4,6-pentakisphosphate + H2O = 1D-myo-inositol hexakisphosphate + phosphate + H(+)</text>
        <dbReference type="Rhea" id="RHEA:22384"/>
        <dbReference type="ChEBI" id="CHEBI:15377"/>
        <dbReference type="ChEBI" id="CHEBI:15378"/>
        <dbReference type="ChEBI" id="CHEBI:43474"/>
        <dbReference type="ChEBI" id="CHEBI:58130"/>
        <dbReference type="ChEBI" id="CHEBI:58628"/>
        <dbReference type="EC" id="3.6.1.52"/>
    </reaction>
    <physiologicalReaction direction="left-to-right" evidence="6">
        <dbReference type="Rhea" id="RHEA:22385"/>
    </physiologicalReaction>
</comment>
<evidence type="ECO:0000256" key="2">
    <source>
        <dbReference type="ARBA" id="ARBA00012527"/>
    </source>
</evidence>
<dbReference type="FunFam" id="3.90.190.10:FF:000035">
    <property type="entry name" value="Tyrosine phosphatase, putative"/>
    <property type="match status" value="1"/>
</dbReference>
<dbReference type="EC" id="3.6.1.52" evidence="2"/>
<comment type="similarity">
    <text evidence="5">Belongs to the protein-tyrosine phosphatase family. Atypical dual-specificity phosphatase Siw14-like subfamily.</text>
</comment>
<dbReference type="AlphaFoldDB" id="A0A9W8NFM0"/>
<keyword evidence="4" id="KW-0378">Hydrolase</keyword>
<evidence type="ECO:0000256" key="7">
    <source>
        <dbReference type="ARBA" id="ARBA00047562"/>
    </source>
</evidence>
<evidence type="ECO:0000313" key="14">
    <source>
        <dbReference type="Proteomes" id="UP001148614"/>
    </source>
</evidence>
<keyword evidence="14" id="KW-1185">Reference proteome</keyword>
<evidence type="ECO:0000313" key="13">
    <source>
        <dbReference type="EMBL" id="KAJ3574369.1"/>
    </source>
</evidence>
<name>A0A9W8NFM0_9PEZI</name>
<dbReference type="InterPro" id="IPR016130">
    <property type="entry name" value="Tyr_Pase_AS"/>
</dbReference>
<keyword evidence="11" id="KW-1133">Transmembrane helix</keyword>
<keyword evidence="11" id="KW-0472">Membrane</keyword>
<dbReference type="VEuPathDB" id="FungiDB:F4678DRAFT_31673"/>